<keyword evidence="7 12" id="KW-0863">Zinc-finger</keyword>
<dbReference type="InterPro" id="IPR050219">
    <property type="entry name" value="DnaG_primase"/>
</dbReference>
<keyword evidence="9" id="KW-0460">Magnesium</keyword>
<evidence type="ECO:0000256" key="1">
    <source>
        <dbReference type="ARBA" id="ARBA00022478"/>
    </source>
</evidence>
<evidence type="ECO:0000259" key="16">
    <source>
        <dbReference type="PROSITE" id="PS50880"/>
    </source>
</evidence>
<comment type="subunit">
    <text evidence="12">Monomer. Interacts with DnaB.</text>
</comment>
<dbReference type="PIRSF" id="PIRSF002811">
    <property type="entry name" value="DnaG"/>
    <property type="match status" value="1"/>
</dbReference>
<feature type="domain" description="Toprim" evidence="16">
    <location>
        <begin position="263"/>
        <end position="375"/>
    </location>
</feature>
<dbReference type="SUPFAM" id="SSF56731">
    <property type="entry name" value="DNA primase core"/>
    <property type="match status" value="1"/>
</dbReference>
<dbReference type="SUPFAM" id="SSF57783">
    <property type="entry name" value="Zinc beta-ribbon"/>
    <property type="match status" value="1"/>
</dbReference>
<dbReference type="NCBIfam" id="TIGR01391">
    <property type="entry name" value="dnaG"/>
    <property type="match status" value="1"/>
</dbReference>
<dbReference type="eggNOG" id="COG0358">
    <property type="taxonomic scope" value="Bacteria"/>
</dbReference>
<evidence type="ECO:0000256" key="12">
    <source>
        <dbReference type="HAMAP-Rule" id="MF_00974"/>
    </source>
</evidence>
<dbReference type="PANTHER" id="PTHR30313:SF2">
    <property type="entry name" value="DNA PRIMASE"/>
    <property type="match status" value="1"/>
</dbReference>
<dbReference type="Gene3D" id="3.90.980.10">
    <property type="entry name" value="DNA primase, catalytic core, N-terminal domain"/>
    <property type="match status" value="1"/>
</dbReference>
<dbReference type="InterPro" id="IPR013264">
    <property type="entry name" value="DNAG_N"/>
</dbReference>
<dbReference type="Gene3D" id="3.90.580.10">
    <property type="entry name" value="Zinc finger, CHC2-type domain"/>
    <property type="match status" value="1"/>
</dbReference>
<keyword evidence="18" id="KW-1185">Reference proteome</keyword>
<evidence type="ECO:0000256" key="2">
    <source>
        <dbReference type="ARBA" id="ARBA00022515"/>
    </source>
</evidence>
<sequence length="634" mass="68724">MAGRIREEDVEAVKERAAIEDVVRDHVTLTRAGTGRLKGLCPFHDEKTASFTVRPAAGRWHCFGCNEGGDVISFLMKVDHVTFVEAVEALAGRFGVHLQYEEGAAPEPGAHGRRRRLMEAHRVAEEFYHDGLLRLPDARAGRDFLRARGFDSAAAAHFGVGYAPRTGTALVAHLRDKGFTEDDLVLAGLIGRSERGPYDRFRGRLVWPIRDITGATVGFGARRLFDDDRVGAKYLNTAESPIYKKTTVLYGLDLAKKAIATSRRAVVVEGYTDVMAAHLAGVESAVATCGTAFGPDHVGTLRRILRDDSGANPARTVFTFDGDAAGQKAAMRAFEFDQKWASQSYVAVADGGQDPCDLRLSSGDAAVRLLIEGAAPMFEFAVRTTLAAFDLGTAEGRVAGMRAVAPIIAGIRDQALRPEYTRTVAGWIGVEVDQLHRIVAQVGRGPQAVDPRSRRRERDQAPEAEAASTLLPRPDLRDPDVDREHQLLQMLVQYPQSFSDDDAAVLAGTPFTDAAHRRVQHAVLGAWDDRGSVSARGWLETVEAGAGEEVGSLVSELAMAPLQALPDPRTGGPDQRYVADLLTRTREVALSRRIAETTGAMQRAEADDPGRVHTLAVELTGLQSELARLRMGVA</sequence>
<reference evidence="17 18" key="1">
    <citation type="submission" date="2012-08" db="EMBL/GenBank/DDBJ databases">
        <title>Whole genome shotgun sequence of Kineosphaera limosa NBRC 100340.</title>
        <authorList>
            <person name="Yoshida I."/>
            <person name="Isaki S."/>
            <person name="Hosoyama A."/>
            <person name="Tsuchikane K."/>
            <person name="Katsumata H."/>
            <person name="Ando Y."/>
            <person name="Ohji S."/>
            <person name="Hamada M."/>
            <person name="Tamura T."/>
            <person name="Yamazoe A."/>
            <person name="Yamazaki S."/>
            <person name="Fujita N."/>
        </authorList>
    </citation>
    <scope>NUCLEOTIDE SEQUENCE [LARGE SCALE GENOMIC DNA]</scope>
    <source>
        <strain evidence="17 18">NBRC 100340</strain>
    </source>
</reference>
<dbReference type="InterPro" id="IPR036977">
    <property type="entry name" value="DNA_primase_Znf_CHC2"/>
</dbReference>
<evidence type="ECO:0000256" key="13">
    <source>
        <dbReference type="PIRNR" id="PIRNR002811"/>
    </source>
</evidence>
<dbReference type="OrthoDB" id="9803773at2"/>
<keyword evidence="11 12" id="KW-0804">Transcription</keyword>
<evidence type="ECO:0000313" key="17">
    <source>
        <dbReference type="EMBL" id="GAB95136.1"/>
    </source>
</evidence>
<dbReference type="SMART" id="SM00400">
    <property type="entry name" value="ZnF_CHCC"/>
    <property type="match status" value="1"/>
</dbReference>
<dbReference type="InterPro" id="IPR006295">
    <property type="entry name" value="DNA_primase_DnaG"/>
</dbReference>
<dbReference type="GO" id="GO:0003899">
    <property type="term" value="F:DNA-directed RNA polymerase activity"/>
    <property type="evidence" value="ECO:0007669"/>
    <property type="project" value="UniProtKB-UniRule"/>
</dbReference>
<dbReference type="RefSeq" id="WP_006591668.1">
    <property type="nucleotide sequence ID" value="NZ_BAHD01000016.1"/>
</dbReference>
<dbReference type="GO" id="GO:1990077">
    <property type="term" value="C:primosome complex"/>
    <property type="evidence" value="ECO:0007669"/>
    <property type="project" value="UniProtKB-KW"/>
</dbReference>
<dbReference type="InterPro" id="IPR030846">
    <property type="entry name" value="DnaG_bac"/>
</dbReference>
<evidence type="ECO:0000313" key="18">
    <source>
        <dbReference type="Proteomes" id="UP000008366"/>
    </source>
</evidence>
<comment type="caution">
    <text evidence="17">The sequence shown here is derived from an EMBL/GenBank/DDBJ whole genome shotgun (WGS) entry which is preliminary data.</text>
</comment>
<dbReference type="CDD" id="cd03364">
    <property type="entry name" value="TOPRIM_DnaG_primases"/>
    <property type="match status" value="1"/>
</dbReference>
<dbReference type="HAMAP" id="MF_00974">
    <property type="entry name" value="DNA_primase_DnaG"/>
    <property type="match status" value="1"/>
</dbReference>
<evidence type="ECO:0000256" key="4">
    <source>
        <dbReference type="ARBA" id="ARBA00022695"/>
    </source>
</evidence>
<dbReference type="Pfam" id="PF13662">
    <property type="entry name" value="Toprim_4"/>
    <property type="match status" value="1"/>
</dbReference>
<evidence type="ECO:0000256" key="7">
    <source>
        <dbReference type="ARBA" id="ARBA00022771"/>
    </source>
</evidence>
<dbReference type="EC" id="2.7.7.101" evidence="12"/>
<comment type="catalytic activity">
    <reaction evidence="12">
        <text>ssDNA + n NTP = ssDNA/pppN(pN)n-1 hybrid + (n-1) diphosphate.</text>
        <dbReference type="EC" id="2.7.7.101"/>
    </reaction>
</comment>
<dbReference type="Pfam" id="PF10410">
    <property type="entry name" value="DnaB_bind"/>
    <property type="match status" value="1"/>
</dbReference>
<gene>
    <name evidence="12 17" type="primary">dnaG</name>
    <name evidence="17" type="ORF">KILIM_016_00760</name>
</gene>
<dbReference type="Gene3D" id="3.40.1360.10">
    <property type="match status" value="1"/>
</dbReference>
<feature type="zinc finger region" description="CHC2-type" evidence="12 14">
    <location>
        <begin position="41"/>
        <end position="65"/>
    </location>
</feature>
<comment type="cofactor">
    <cofactor evidence="12 13 14">
        <name>Zn(2+)</name>
        <dbReference type="ChEBI" id="CHEBI:29105"/>
    </cofactor>
    <text evidence="12 13 14">Binds 1 zinc ion per monomer.</text>
</comment>
<dbReference type="Proteomes" id="UP000008366">
    <property type="component" value="Unassembled WGS sequence"/>
</dbReference>
<dbReference type="Pfam" id="PF01807">
    <property type="entry name" value="Zn_ribbon_DnaG"/>
    <property type="match status" value="1"/>
</dbReference>
<evidence type="ECO:0000256" key="9">
    <source>
        <dbReference type="ARBA" id="ARBA00022842"/>
    </source>
</evidence>
<dbReference type="Pfam" id="PF08275">
    <property type="entry name" value="DNAG_N"/>
    <property type="match status" value="1"/>
</dbReference>
<dbReference type="InterPro" id="IPR013173">
    <property type="entry name" value="DNA_primase_DnaG_DnaB-bd_dom"/>
</dbReference>
<comment type="similarity">
    <text evidence="12 13">Belongs to the DnaG primase family.</text>
</comment>
<protein>
    <recommendedName>
        <fullName evidence="12 13">DNA primase</fullName>
        <ecNumber evidence="12">2.7.7.101</ecNumber>
    </recommendedName>
</protein>
<dbReference type="GO" id="GO:0005737">
    <property type="term" value="C:cytoplasm"/>
    <property type="evidence" value="ECO:0007669"/>
    <property type="project" value="TreeGrafter"/>
</dbReference>
<dbReference type="InterPro" id="IPR006171">
    <property type="entry name" value="TOPRIM_dom"/>
</dbReference>
<dbReference type="GO" id="GO:0008270">
    <property type="term" value="F:zinc ion binding"/>
    <property type="evidence" value="ECO:0007669"/>
    <property type="project" value="UniProtKB-UniRule"/>
</dbReference>
<keyword evidence="5 12" id="KW-0235">DNA replication</keyword>
<dbReference type="EMBL" id="BAHD01000016">
    <property type="protein sequence ID" value="GAB95136.1"/>
    <property type="molecule type" value="Genomic_DNA"/>
</dbReference>
<keyword evidence="8 12" id="KW-0862">Zinc</keyword>
<dbReference type="FunFam" id="3.90.580.10:FF:000001">
    <property type="entry name" value="DNA primase"/>
    <property type="match status" value="1"/>
</dbReference>
<dbReference type="InterPro" id="IPR034151">
    <property type="entry name" value="TOPRIM_DnaG_bac"/>
</dbReference>
<dbReference type="PANTHER" id="PTHR30313">
    <property type="entry name" value="DNA PRIMASE"/>
    <property type="match status" value="1"/>
</dbReference>
<dbReference type="STRING" id="1184609.KILIM_016_00760"/>
<evidence type="ECO:0000256" key="6">
    <source>
        <dbReference type="ARBA" id="ARBA00022723"/>
    </source>
</evidence>
<dbReference type="GO" id="GO:0006269">
    <property type="term" value="P:DNA replication, synthesis of primer"/>
    <property type="evidence" value="ECO:0007669"/>
    <property type="project" value="UniProtKB-UniRule"/>
</dbReference>
<keyword evidence="4 12" id="KW-0548">Nucleotidyltransferase</keyword>
<dbReference type="GO" id="GO:0003677">
    <property type="term" value="F:DNA binding"/>
    <property type="evidence" value="ECO:0007669"/>
    <property type="project" value="UniProtKB-KW"/>
</dbReference>
<dbReference type="InterPro" id="IPR037068">
    <property type="entry name" value="DNA_primase_core_N_sf"/>
</dbReference>
<accession>K6WMV0</accession>
<evidence type="ECO:0000256" key="5">
    <source>
        <dbReference type="ARBA" id="ARBA00022705"/>
    </source>
</evidence>
<evidence type="ECO:0000256" key="8">
    <source>
        <dbReference type="ARBA" id="ARBA00022833"/>
    </source>
</evidence>
<keyword evidence="2 12" id="KW-0639">Primosome</keyword>
<evidence type="ECO:0000256" key="11">
    <source>
        <dbReference type="ARBA" id="ARBA00023163"/>
    </source>
</evidence>
<dbReference type="SMART" id="SM00493">
    <property type="entry name" value="TOPRIM"/>
    <property type="match status" value="1"/>
</dbReference>
<comment type="domain">
    <text evidence="12">Contains an N-terminal zinc-binding domain, a central core domain that contains the primase activity, and a C-terminal DnaB-binding domain.</text>
</comment>
<organism evidence="17 18">
    <name type="scientific">Kineosphaera limosa NBRC 100340</name>
    <dbReference type="NCBI Taxonomy" id="1184609"/>
    <lineage>
        <taxon>Bacteria</taxon>
        <taxon>Bacillati</taxon>
        <taxon>Actinomycetota</taxon>
        <taxon>Actinomycetes</taxon>
        <taxon>Micrococcales</taxon>
        <taxon>Dermatophilaceae</taxon>
        <taxon>Kineosphaera</taxon>
    </lineage>
</organism>
<keyword evidence="3 12" id="KW-0808">Transferase</keyword>
<keyword evidence="6 12" id="KW-0479">Metal-binding</keyword>
<dbReference type="PROSITE" id="PS50880">
    <property type="entry name" value="TOPRIM"/>
    <property type="match status" value="1"/>
</dbReference>
<dbReference type="GO" id="GO:0000428">
    <property type="term" value="C:DNA-directed RNA polymerase complex"/>
    <property type="evidence" value="ECO:0007669"/>
    <property type="project" value="UniProtKB-KW"/>
</dbReference>
<comment type="function">
    <text evidence="12 13">RNA polymerase that catalyzes the synthesis of short RNA molecules used as primers for DNA polymerase during DNA replication.</text>
</comment>
<name>K6WMV0_9MICO</name>
<keyword evidence="1 12" id="KW-0240">DNA-directed RNA polymerase</keyword>
<proteinExistence type="inferred from homology"/>
<evidence type="ECO:0000256" key="3">
    <source>
        <dbReference type="ARBA" id="ARBA00022679"/>
    </source>
</evidence>
<dbReference type="Pfam" id="PF08278">
    <property type="entry name" value="DnaG_DnaB_bind"/>
    <property type="match status" value="1"/>
</dbReference>
<evidence type="ECO:0000256" key="14">
    <source>
        <dbReference type="PIRSR" id="PIRSR002811-1"/>
    </source>
</evidence>
<dbReference type="InterPro" id="IPR002694">
    <property type="entry name" value="Znf_CHC2"/>
</dbReference>
<feature type="region of interest" description="Disordered" evidence="15">
    <location>
        <begin position="443"/>
        <end position="466"/>
    </location>
</feature>
<evidence type="ECO:0000256" key="15">
    <source>
        <dbReference type="SAM" id="MobiDB-lite"/>
    </source>
</evidence>
<keyword evidence="10 12" id="KW-0238">DNA-binding</keyword>
<dbReference type="AlphaFoldDB" id="K6WMV0"/>
<dbReference type="InterPro" id="IPR019475">
    <property type="entry name" value="DNA_primase_DnaB-bd"/>
</dbReference>
<evidence type="ECO:0000256" key="10">
    <source>
        <dbReference type="ARBA" id="ARBA00023125"/>
    </source>
</evidence>